<sequence>MGSDAGYGRGQVWNAPALPKARTFKGSTKAERRVYMREYQMYLSQINAMQCVVSRTFAMSVSACMDPFSKRRIVLFDLNKDHNAGTEAEWIAWFNAALEEEPQDLDVLKKSLAAAIRFDMKILGTESRAGRMLDDLMRVLEQDHQEWVLTQEPKVVVEVMTKAIKPEAPRLLCKSSYVTLQLQRNKGLKNDVFRFVNWLRHFAAGFQLYVGVEELQAPVAPLKGHYPKGGSKNGASSGGSVSGGGDKTDEKGVSPAKTDDGKSKEDKLARKKIGCLKCGDTSHRVAECPKVAPGEADRLLEAQLKKSARSVENVLLDTGADVNVVTHDVVVVLAVKGASVTVTKHERLGWSTRTTYRPLMLRGLHCWIDDTSPEIDLIISRPVMELLGFSVDALLAGA</sequence>
<evidence type="ECO:0000259" key="3">
    <source>
        <dbReference type="PROSITE" id="PS50158"/>
    </source>
</evidence>
<evidence type="ECO:0008006" key="6">
    <source>
        <dbReference type="Google" id="ProtNLM"/>
    </source>
</evidence>
<evidence type="ECO:0000256" key="2">
    <source>
        <dbReference type="SAM" id="MobiDB-lite"/>
    </source>
</evidence>
<reference evidence="5" key="1">
    <citation type="submission" date="2013-12" db="EMBL/GenBank/DDBJ databases">
        <title>The Genome Sequence of Aphanomyces invadans NJM9701.</title>
        <authorList>
            <consortium name="The Broad Institute Genomics Platform"/>
            <person name="Russ C."/>
            <person name="Tyler B."/>
            <person name="van West P."/>
            <person name="Dieguez-Uribeondo J."/>
            <person name="Young S.K."/>
            <person name="Zeng Q."/>
            <person name="Gargeya S."/>
            <person name="Fitzgerald M."/>
            <person name="Abouelleil A."/>
            <person name="Alvarado L."/>
            <person name="Chapman S.B."/>
            <person name="Gainer-Dewar J."/>
            <person name="Goldberg J."/>
            <person name="Griggs A."/>
            <person name="Gujja S."/>
            <person name="Hansen M."/>
            <person name="Howarth C."/>
            <person name="Imamovic A."/>
            <person name="Ireland A."/>
            <person name="Larimer J."/>
            <person name="McCowan C."/>
            <person name="Murphy C."/>
            <person name="Pearson M."/>
            <person name="Poon T.W."/>
            <person name="Priest M."/>
            <person name="Roberts A."/>
            <person name="Saif S."/>
            <person name="Shea T."/>
            <person name="Sykes S."/>
            <person name="Wortman J."/>
            <person name="Nusbaum C."/>
            <person name="Birren B."/>
        </authorList>
    </citation>
    <scope>NUCLEOTIDE SEQUENCE [LARGE SCALE GENOMIC DNA]</scope>
    <source>
        <strain evidence="5">NJM9701</strain>
    </source>
</reference>
<dbReference type="PROSITE" id="PS50175">
    <property type="entry name" value="ASP_PROT_RETROV"/>
    <property type="match status" value="1"/>
</dbReference>
<dbReference type="VEuPathDB" id="FungiDB:H310_09058"/>
<protein>
    <recommendedName>
        <fullName evidence="6">CCHC-type domain-containing protein</fullName>
    </recommendedName>
</protein>
<dbReference type="GO" id="GO:0006508">
    <property type="term" value="P:proteolysis"/>
    <property type="evidence" value="ECO:0007669"/>
    <property type="project" value="InterPro"/>
</dbReference>
<accession>A0A024TYF6</accession>
<dbReference type="AlphaFoldDB" id="A0A024TYF6"/>
<dbReference type="SUPFAM" id="SSF57756">
    <property type="entry name" value="Retrovirus zinc finger-like domains"/>
    <property type="match status" value="1"/>
</dbReference>
<keyword evidence="1" id="KW-0862">Zinc</keyword>
<feature type="domain" description="Peptidase A2" evidence="4">
    <location>
        <begin position="312"/>
        <end position="326"/>
    </location>
</feature>
<dbReference type="InterPro" id="IPR036875">
    <property type="entry name" value="Znf_CCHC_sf"/>
</dbReference>
<evidence type="ECO:0000256" key="1">
    <source>
        <dbReference type="PROSITE-ProRule" id="PRU00047"/>
    </source>
</evidence>
<feature type="region of interest" description="Disordered" evidence="2">
    <location>
        <begin position="225"/>
        <end position="265"/>
    </location>
</feature>
<dbReference type="InterPro" id="IPR001995">
    <property type="entry name" value="Peptidase_A2_cat"/>
</dbReference>
<keyword evidence="1" id="KW-0863">Zinc-finger</keyword>
<dbReference type="EMBL" id="KI913970">
    <property type="protein sequence ID" value="ETV98367.1"/>
    <property type="molecule type" value="Genomic_DNA"/>
</dbReference>
<evidence type="ECO:0000259" key="4">
    <source>
        <dbReference type="PROSITE" id="PS50175"/>
    </source>
</evidence>
<dbReference type="PROSITE" id="PS50158">
    <property type="entry name" value="ZF_CCHC"/>
    <property type="match status" value="1"/>
</dbReference>
<dbReference type="RefSeq" id="XP_008873242.1">
    <property type="nucleotide sequence ID" value="XM_008875020.1"/>
</dbReference>
<dbReference type="GO" id="GO:0004190">
    <property type="term" value="F:aspartic-type endopeptidase activity"/>
    <property type="evidence" value="ECO:0007669"/>
    <property type="project" value="InterPro"/>
</dbReference>
<proteinExistence type="predicted"/>
<dbReference type="GO" id="GO:0008270">
    <property type="term" value="F:zinc ion binding"/>
    <property type="evidence" value="ECO:0007669"/>
    <property type="project" value="UniProtKB-KW"/>
</dbReference>
<dbReference type="InterPro" id="IPR001969">
    <property type="entry name" value="Aspartic_peptidase_AS"/>
</dbReference>
<gene>
    <name evidence="5" type="ORF">H310_09058</name>
</gene>
<dbReference type="PROSITE" id="PS00141">
    <property type="entry name" value="ASP_PROTEASE"/>
    <property type="match status" value="1"/>
</dbReference>
<feature type="domain" description="CCHC-type" evidence="3">
    <location>
        <begin position="275"/>
        <end position="290"/>
    </location>
</feature>
<name>A0A024TYF6_9STRA</name>
<dbReference type="InterPro" id="IPR001878">
    <property type="entry name" value="Znf_CCHC"/>
</dbReference>
<feature type="compositionally biased region" description="Gly residues" evidence="2">
    <location>
        <begin position="236"/>
        <end position="245"/>
    </location>
</feature>
<keyword evidence="1" id="KW-0479">Metal-binding</keyword>
<dbReference type="GO" id="GO:0003676">
    <property type="term" value="F:nucleic acid binding"/>
    <property type="evidence" value="ECO:0007669"/>
    <property type="project" value="InterPro"/>
</dbReference>
<evidence type="ECO:0000313" key="5">
    <source>
        <dbReference type="EMBL" id="ETV98367.1"/>
    </source>
</evidence>
<dbReference type="GeneID" id="20086108"/>
<organism evidence="5">
    <name type="scientific">Aphanomyces invadans</name>
    <dbReference type="NCBI Taxonomy" id="157072"/>
    <lineage>
        <taxon>Eukaryota</taxon>
        <taxon>Sar</taxon>
        <taxon>Stramenopiles</taxon>
        <taxon>Oomycota</taxon>
        <taxon>Saprolegniomycetes</taxon>
        <taxon>Saprolegniales</taxon>
        <taxon>Verrucalvaceae</taxon>
        <taxon>Aphanomyces</taxon>
    </lineage>
</organism>
<feature type="compositionally biased region" description="Basic and acidic residues" evidence="2">
    <location>
        <begin position="246"/>
        <end position="265"/>
    </location>
</feature>